<dbReference type="Gene3D" id="3.30.900.10">
    <property type="entry name" value="HORMA domain"/>
    <property type="match status" value="1"/>
</dbReference>
<evidence type="ECO:0000259" key="8">
    <source>
        <dbReference type="PROSITE" id="PS50815"/>
    </source>
</evidence>
<keyword evidence="10" id="KW-1185">Reference proteome</keyword>
<comment type="caution">
    <text evidence="9">The sequence shown here is derived from an EMBL/GenBank/DDBJ whole genome shotgun (WGS) entry which is preliminary data.</text>
</comment>
<dbReference type="Pfam" id="PF06090">
    <property type="entry name" value="Ins_P5_2-kin"/>
    <property type="match status" value="1"/>
</dbReference>
<name>A0ABR1BFH9_POLSC</name>
<evidence type="ECO:0000256" key="1">
    <source>
        <dbReference type="ARBA" id="ARBA00007229"/>
    </source>
</evidence>
<comment type="domain">
    <text evidence="7">The EXKPK motif is conserved in inositol-pentakisphosphate 2-kinases of both family 1 and 2.</text>
</comment>
<dbReference type="PANTHER" id="PTHR14456">
    <property type="entry name" value="INOSITOL POLYPHOSPHATE KINASE 1"/>
    <property type="match status" value="1"/>
</dbReference>
<protein>
    <recommendedName>
        <fullName evidence="2 7">Inositol-pentakisphosphate 2-kinase</fullName>
        <ecNumber evidence="2 7">2.7.1.158</ecNumber>
    </recommendedName>
</protein>
<evidence type="ECO:0000256" key="2">
    <source>
        <dbReference type="ARBA" id="ARBA00012023"/>
    </source>
</evidence>
<keyword evidence="5 7" id="KW-0418">Kinase</keyword>
<evidence type="ECO:0000256" key="5">
    <source>
        <dbReference type="ARBA" id="ARBA00022777"/>
    </source>
</evidence>
<gene>
    <name evidence="9" type="ORF">RUM44_013921</name>
</gene>
<evidence type="ECO:0000313" key="9">
    <source>
        <dbReference type="EMBL" id="KAK6642198.1"/>
    </source>
</evidence>
<dbReference type="InterPro" id="IPR009286">
    <property type="entry name" value="Ins_P5_2-kin"/>
</dbReference>
<dbReference type="Gene3D" id="3.30.200.110">
    <property type="entry name" value="Inositol-pentakisphosphate 2-kinase, N-lobe"/>
    <property type="match status" value="1"/>
</dbReference>
<dbReference type="Proteomes" id="UP001359485">
    <property type="component" value="Unassembled WGS sequence"/>
</dbReference>
<dbReference type="InterPro" id="IPR003511">
    <property type="entry name" value="HORMA_dom"/>
</dbReference>
<evidence type="ECO:0000256" key="3">
    <source>
        <dbReference type="ARBA" id="ARBA00022679"/>
    </source>
</evidence>
<comment type="catalytic activity">
    <reaction evidence="7">
        <text>1D-myo-inositol 1,3,4,5,6-pentakisphosphate + ATP = 1D-myo-inositol hexakisphosphate + ADP + H(+)</text>
        <dbReference type="Rhea" id="RHEA:20313"/>
        <dbReference type="ChEBI" id="CHEBI:15378"/>
        <dbReference type="ChEBI" id="CHEBI:30616"/>
        <dbReference type="ChEBI" id="CHEBI:57733"/>
        <dbReference type="ChEBI" id="CHEBI:58130"/>
        <dbReference type="ChEBI" id="CHEBI:456216"/>
        <dbReference type="EC" id="2.7.1.158"/>
    </reaction>
</comment>
<dbReference type="PANTHER" id="PTHR14456:SF2">
    <property type="entry name" value="INOSITOL-PENTAKISPHOSPHATE 2-KINASE"/>
    <property type="match status" value="1"/>
</dbReference>
<comment type="function">
    <text evidence="7">Phosphorylates Ins(1,3,4,5,6)P5 at position 2 to form Ins(1,2,3,4,5,6)P6 (InsP6 or phytate).</text>
</comment>
<dbReference type="InterPro" id="IPR043001">
    <property type="entry name" value="IP5_2-K_N_lobe"/>
</dbReference>
<dbReference type="SUPFAM" id="SSF56019">
    <property type="entry name" value="The spindle assembly checkpoint protein mad2"/>
    <property type="match status" value="1"/>
</dbReference>
<evidence type="ECO:0000256" key="4">
    <source>
        <dbReference type="ARBA" id="ARBA00022741"/>
    </source>
</evidence>
<keyword evidence="4 7" id="KW-0547">Nucleotide-binding</keyword>
<reference evidence="9 10" key="1">
    <citation type="submission" date="2023-09" db="EMBL/GenBank/DDBJ databases">
        <title>Genomes of two closely related lineages of the louse Polyplax serrata with different host specificities.</title>
        <authorList>
            <person name="Martinu J."/>
            <person name="Tarabai H."/>
            <person name="Stefka J."/>
            <person name="Hypsa V."/>
        </authorList>
    </citation>
    <scope>NUCLEOTIDE SEQUENCE [LARGE SCALE GENOMIC DNA]</scope>
    <source>
        <strain evidence="9">98ZLc_SE</strain>
    </source>
</reference>
<dbReference type="EC" id="2.7.1.158" evidence="2 7"/>
<evidence type="ECO:0000313" key="10">
    <source>
        <dbReference type="Proteomes" id="UP001359485"/>
    </source>
</evidence>
<evidence type="ECO:0000256" key="7">
    <source>
        <dbReference type="RuleBase" id="RU364126"/>
    </source>
</evidence>
<keyword evidence="3 7" id="KW-0808">Transferase</keyword>
<comment type="similarity">
    <text evidence="1">Belongs to the IPK1 type 2 family.</text>
</comment>
<organism evidence="9 10">
    <name type="scientific">Polyplax serrata</name>
    <name type="common">Common mouse louse</name>
    <dbReference type="NCBI Taxonomy" id="468196"/>
    <lineage>
        <taxon>Eukaryota</taxon>
        <taxon>Metazoa</taxon>
        <taxon>Ecdysozoa</taxon>
        <taxon>Arthropoda</taxon>
        <taxon>Hexapoda</taxon>
        <taxon>Insecta</taxon>
        <taxon>Pterygota</taxon>
        <taxon>Neoptera</taxon>
        <taxon>Paraneoptera</taxon>
        <taxon>Psocodea</taxon>
        <taxon>Troctomorpha</taxon>
        <taxon>Phthiraptera</taxon>
        <taxon>Anoplura</taxon>
        <taxon>Polyplacidae</taxon>
        <taxon>Polyplax</taxon>
    </lineage>
</organism>
<proteinExistence type="inferred from homology"/>
<keyword evidence="6 7" id="KW-0067">ATP-binding</keyword>
<accession>A0ABR1BFH9</accession>
<dbReference type="PROSITE" id="PS50815">
    <property type="entry name" value="HORMA"/>
    <property type="match status" value="1"/>
</dbReference>
<feature type="domain" description="HORMA" evidence="8">
    <location>
        <begin position="438"/>
        <end position="639"/>
    </location>
</feature>
<dbReference type="EMBL" id="JAWJWF010000001">
    <property type="protein sequence ID" value="KAK6642198.1"/>
    <property type="molecule type" value="Genomic_DNA"/>
</dbReference>
<sequence length="645" mass="73582">MTDCFKNSRVAERFTLKNKKWNYRGEGNANLVLSLLDEKQIMRLRKSFPGEAVDDRIWLETDFCRWVMQPLLGESFVNVPTVVCLPETDLMELNEKLLCIRPARRHNKGIYSCYAAIFPDLCLLPACSSVVPQPTFCVEVKPKQGWIPFPDRRLSKCTFCLNQYLKLKQGIVKTKSQYCPLDLFSGHRVRMKQALMALLMCPQNNFKVFKNGNLIYGDSTSQNFESILEDWFGFTGWGKLVENFTNLVIDALLSDRSDGKDLDGNQLLSSSFGSAFDVTRDQFRPSCLSLPPRVPQRMLEEAQSLISGPSCYQGFETLPENCILSRILKVQKLDTLGSDEIYRLHKTQPASEDFAYVYDMLLSRHTIYKPINAYLLSTTAKDCSILVAFRKTSDGSARRIASVTDLNGDLYAFNIGISDLDPKPASCIEKHKKRDNEIVTSCIEVLSSYFGINNILYQRGIYPQETFEQTKQYGVTILVSTDPKIKAFLNNILNQTKEWLSQRKIKKVSLVIKNLSTKETVECWDFNVEYERGTSTLKKGLANPLTSIENQNEKLPETGTKDLKEIQMEIRDVMLQICSTVTFLPLLDCLCAFDVLVYTFKDCEVPDEWNESEPCFIANCQQVQFKPFSTSLHRVDTAVSYKGDF</sequence>
<evidence type="ECO:0000256" key="6">
    <source>
        <dbReference type="ARBA" id="ARBA00022840"/>
    </source>
</evidence>
<dbReference type="Pfam" id="PF02301">
    <property type="entry name" value="HORMA"/>
    <property type="match status" value="1"/>
</dbReference>
<dbReference type="InterPro" id="IPR036570">
    <property type="entry name" value="HORMA_dom_sf"/>
</dbReference>